<gene>
    <name evidence="1" type="ORF">DFP75_10840</name>
</gene>
<evidence type="ECO:0000313" key="1">
    <source>
        <dbReference type="EMBL" id="PYF79517.1"/>
    </source>
</evidence>
<evidence type="ECO:0008006" key="3">
    <source>
        <dbReference type="Google" id="ProtNLM"/>
    </source>
</evidence>
<dbReference type="EMBL" id="QKLW01000008">
    <property type="protein sequence ID" value="PYF79517.1"/>
    <property type="molecule type" value="Genomic_DNA"/>
</dbReference>
<dbReference type="RefSeq" id="WP_110576786.1">
    <property type="nucleotide sequence ID" value="NZ_QKLW01000008.1"/>
</dbReference>
<dbReference type="Gene3D" id="1.20.120.330">
    <property type="entry name" value="Nucleotidyltransferases domain 2"/>
    <property type="match status" value="1"/>
</dbReference>
<proteinExistence type="predicted"/>
<dbReference type="Proteomes" id="UP000247551">
    <property type="component" value="Unassembled WGS sequence"/>
</dbReference>
<name>A0A318UVT6_9GAMM</name>
<dbReference type="AlphaFoldDB" id="A0A318UVT6"/>
<accession>A0A318UVT6</accession>
<organism evidence="1 2">
    <name type="scientific">Marinomonas alcarazii</name>
    <dbReference type="NCBI Taxonomy" id="491949"/>
    <lineage>
        <taxon>Bacteria</taxon>
        <taxon>Pseudomonadati</taxon>
        <taxon>Pseudomonadota</taxon>
        <taxon>Gammaproteobacteria</taxon>
        <taxon>Oceanospirillales</taxon>
        <taxon>Oceanospirillaceae</taxon>
        <taxon>Marinomonas</taxon>
    </lineage>
</organism>
<protein>
    <recommendedName>
        <fullName evidence="3">HEPN domain-containing protein</fullName>
    </recommendedName>
</protein>
<comment type="caution">
    <text evidence="1">The sequence shown here is derived from an EMBL/GenBank/DDBJ whole genome shotgun (WGS) entry which is preliminary data.</text>
</comment>
<reference evidence="1 2" key="1">
    <citation type="submission" date="2018-06" db="EMBL/GenBank/DDBJ databases">
        <title>Genomic Encyclopedia of Type Strains, Phase III (KMG-III): the genomes of soil and plant-associated and newly described type strains.</title>
        <authorList>
            <person name="Whitman W."/>
        </authorList>
    </citation>
    <scope>NUCLEOTIDE SEQUENCE [LARGE SCALE GENOMIC DNA]</scope>
    <source>
        <strain evidence="1 2">CECT 7730</strain>
    </source>
</reference>
<keyword evidence="2" id="KW-1185">Reference proteome</keyword>
<evidence type="ECO:0000313" key="2">
    <source>
        <dbReference type="Proteomes" id="UP000247551"/>
    </source>
</evidence>
<sequence length="300" mass="34886">MLTRKEFERLIVEIDRELGDRNLLFHQRPMHAFSSLAGKLDPKGVFPITSEDFNDPDDFSNEAIFTQVHNWYEETYGDRTKIHMGPGSYILIIKGEPWKVELPLVYGRNNFTIDSDLERVERYVVANDGKKVPSTNILWHVENITRKVALSLSDEEREIIFQDYMFALNSVQFLRDLKGVPYMEQGMNDYDTAIHNIFYKYPDYNNAKWSALQFAEKTIKSKLKQHNVKIKHIHFLSDLSGDLEKIGINVSKQLIDNIQCDAKVRYGEQKVTRYEAVLAIRSSLSLFSDVFRASSFEINT</sequence>